<dbReference type="Pfam" id="PF04773">
    <property type="entry name" value="FecR"/>
    <property type="match status" value="1"/>
</dbReference>
<dbReference type="InterPro" id="IPR012373">
    <property type="entry name" value="Ferrdict_sens_TM"/>
</dbReference>
<dbReference type="GO" id="GO:0016989">
    <property type="term" value="F:sigma factor antagonist activity"/>
    <property type="evidence" value="ECO:0007669"/>
    <property type="project" value="TreeGrafter"/>
</dbReference>
<sequence>MEYSLLIKRIKRGLTPEEEKQFQDWYSSSEEHRQYYFKLKNYNQKNTTIQVNTSFAWKKFESKIVKSDTSSWKYTVAAILVISLISFPLYFFLNSPFDQENQVVNIQETENKSDEIIFKDQNGNTISFGKKDSFVAGGYYQANKDKLKIDKTQGRSGTNTIIVPAGKQFTVELSDGTRVTLNAKSKLEFPTSFEQSKKREVVLVYGEAYFQVTSALENNGKKFIVKNSNQNIEVIGTSFNIENYSEQKIVTTLVEGKVNLLYGKNAIALIPGQQSIIEGNALKEIKEVDVYDYIAWKDGMFLFKDESLKGIFEVLSRWYDIEADFQEKELEEMKFNGRFKKDQNLESILRIIENTKRARFELNGNKIKVMQYQE</sequence>
<dbReference type="RefSeq" id="WP_108171962.1">
    <property type="nucleotide sequence ID" value="NZ_QBKQ01000002.1"/>
</dbReference>
<dbReference type="EMBL" id="QBKQ01000002">
    <property type="protein sequence ID" value="PTX43544.1"/>
    <property type="molecule type" value="Genomic_DNA"/>
</dbReference>
<dbReference type="Proteomes" id="UP000244174">
    <property type="component" value="Unassembled WGS sequence"/>
</dbReference>
<feature type="domain" description="Protein FecR C-terminal" evidence="3">
    <location>
        <begin position="301"/>
        <end position="369"/>
    </location>
</feature>
<dbReference type="OrthoDB" id="649666at2"/>
<dbReference type="Gene3D" id="2.60.120.1440">
    <property type="match status" value="1"/>
</dbReference>
<dbReference type="PIRSF" id="PIRSF018266">
    <property type="entry name" value="FecR"/>
    <property type="match status" value="1"/>
</dbReference>
<proteinExistence type="predicted"/>
<dbReference type="Pfam" id="PF16344">
    <property type="entry name" value="FecR_C"/>
    <property type="match status" value="1"/>
</dbReference>
<dbReference type="AlphaFoldDB" id="A0A2T6AIA3"/>
<reference evidence="4 5" key="1">
    <citation type="submission" date="2018-04" db="EMBL/GenBank/DDBJ databases">
        <title>Genomic Encyclopedia of Archaeal and Bacterial Type Strains, Phase II (KMG-II): from individual species to whole genera.</title>
        <authorList>
            <person name="Goeker M."/>
        </authorList>
    </citation>
    <scope>NUCLEOTIDE SEQUENCE [LARGE SCALE GENOMIC DNA]</scope>
    <source>
        <strain evidence="4 5">DSM 23082</strain>
    </source>
</reference>
<evidence type="ECO:0000259" key="3">
    <source>
        <dbReference type="Pfam" id="PF16344"/>
    </source>
</evidence>
<gene>
    <name evidence="4" type="ORF">C8P64_2072</name>
</gene>
<keyword evidence="1" id="KW-1133">Transmembrane helix</keyword>
<evidence type="ECO:0000259" key="2">
    <source>
        <dbReference type="Pfam" id="PF04773"/>
    </source>
</evidence>
<comment type="caution">
    <text evidence="4">The sequence shown here is derived from an EMBL/GenBank/DDBJ whole genome shotgun (WGS) entry which is preliminary data.</text>
</comment>
<keyword evidence="1" id="KW-0472">Membrane</keyword>
<dbReference type="InterPro" id="IPR006860">
    <property type="entry name" value="FecR"/>
</dbReference>
<accession>A0A2T6AIA3</accession>
<feature type="transmembrane region" description="Helical" evidence="1">
    <location>
        <begin position="72"/>
        <end position="93"/>
    </location>
</feature>
<dbReference type="PANTHER" id="PTHR30273:SF2">
    <property type="entry name" value="PROTEIN FECR"/>
    <property type="match status" value="1"/>
</dbReference>
<feature type="domain" description="FecR protein" evidence="2">
    <location>
        <begin position="160"/>
        <end position="259"/>
    </location>
</feature>
<keyword evidence="5" id="KW-1185">Reference proteome</keyword>
<dbReference type="Gene3D" id="3.55.50.30">
    <property type="match status" value="1"/>
</dbReference>
<protein>
    <submittedName>
        <fullName evidence="4">FecR family protein</fullName>
    </submittedName>
</protein>
<name>A0A2T6AIA3_9FLAO</name>
<keyword evidence="1" id="KW-0812">Transmembrane</keyword>
<evidence type="ECO:0000256" key="1">
    <source>
        <dbReference type="SAM" id="Phobius"/>
    </source>
</evidence>
<dbReference type="PANTHER" id="PTHR30273">
    <property type="entry name" value="PERIPLASMIC SIGNAL SENSOR AND SIGMA FACTOR ACTIVATOR FECR-RELATED"/>
    <property type="match status" value="1"/>
</dbReference>
<dbReference type="InterPro" id="IPR032508">
    <property type="entry name" value="FecR_C"/>
</dbReference>
<organism evidence="4 5">
    <name type="scientific">Christiangramia gaetbulicola</name>
    <dbReference type="NCBI Taxonomy" id="703340"/>
    <lineage>
        <taxon>Bacteria</taxon>
        <taxon>Pseudomonadati</taxon>
        <taxon>Bacteroidota</taxon>
        <taxon>Flavobacteriia</taxon>
        <taxon>Flavobacteriales</taxon>
        <taxon>Flavobacteriaceae</taxon>
        <taxon>Christiangramia</taxon>
    </lineage>
</organism>
<evidence type="ECO:0000313" key="4">
    <source>
        <dbReference type="EMBL" id="PTX43544.1"/>
    </source>
</evidence>
<evidence type="ECO:0000313" key="5">
    <source>
        <dbReference type="Proteomes" id="UP000244174"/>
    </source>
</evidence>